<evidence type="ECO:0000313" key="2">
    <source>
        <dbReference type="EMBL" id="KAI5060607.1"/>
    </source>
</evidence>
<organism evidence="2 3">
    <name type="scientific">Adiantum capillus-veneris</name>
    <name type="common">Maidenhair fern</name>
    <dbReference type="NCBI Taxonomy" id="13818"/>
    <lineage>
        <taxon>Eukaryota</taxon>
        <taxon>Viridiplantae</taxon>
        <taxon>Streptophyta</taxon>
        <taxon>Embryophyta</taxon>
        <taxon>Tracheophyta</taxon>
        <taxon>Polypodiopsida</taxon>
        <taxon>Polypodiidae</taxon>
        <taxon>Polypodiales</taxon>
        <taxon>Pteridineae</taxon>
        <taxon>Pteridaceae</taxon>
        <taxon>Vittarioideae</taxon>
        <taxon>Adiantum</taxon>
    </lineage>
</organism>
<dbReference type="EMBL" id="JABFUD020000024">
    <property type="protein sequence ID" value="KAI5060607.1"/>
    <property type="molecule type" value="Genomic_DNA"/>
</dbReference>
<name>A0A9D4Z4U8_ADICA</name>
<sequence length="101" mass="11343">MIHLSLCLCETSTPRGTPRWRNTAPFDKTSPDQLDASNKSPLKREINLDLSILRLDPKAVANNCTIWRAFLNTSGLAFRKRRESSTKSLARICFPLGNSNP</sequence>
<proteinExistence type="predicted"/>
<reference evidence="2" key="1">
    <citation type="submission" date="2021-01" db="EMBL/GenBank/DDBJ databases">
        <title>Adiantum capillus-veneris genome.</title>
        <authorList>
            <person name="Fang Y."/>
            <person name="Liao Q."/>
        </authorList>
    </citation>
    <scope>NUCLEOTIDE SEQUENCE</scope>
    <source>
        <strain evidence="2">H3</strain>
        <tissue evidence="2">Leaf</tissue>
    </source>
</reference>
<protein>
    <submittedName>
        <fullName evidence="2">Uncharacterized protein</fullName>
    </submittedName>
</protein>
<evidence type="ECO:0000313" key="3">
    <source>
        <dbReference type="Proteomes" id="UP000886520"/>
    </source>
</evidence>
<feature type="region of interest" description="Disordered" evidence="1">
    <location>
        <begin position="12"/>
        <end position="38"/>
    </location>
</feature>
<dbReference type="Proteomes" id="UP000886520">
    <property type="component" value="Chromosome 24"/>
</dbReference>
<evidence type="ECO:0000256" key="1">
    <source>
        <dbReference type="SAM" id="MobiDB-lite"/>
    </source>
</evidence>
<keyword evidence="3" id="KW-1185">Reference proteome</keyword>
<dbReference type="AlphaFoldDB" id="A0A9D4Z4U8"/>
<comment type="caution">
    <text evidence="2">The sequence shown here is derived from an EMBL/GenBank/DDBJ whole genome shotgun (WGS) entry which is preliminary data.</text>
</comment>
<gene>
    <name evidence="2" type="ORF">GOP47_0025027</name>
</gene>
<accession>A0A9D4Z4U8</accession>